<evidence type="ECO:0000256" key="2">
    <source>
        <dbReference type="ARBA" id="ARBA00022525"/>
    </source>
</evidence>
<evidence type="ECO:0000256" key="3">
    <source>
        <dbReference type="ARBA" id="ARBA00023180"/>
    </source>
</evidence>
<keyword evidence="2" id="KW-0964">Secreted</keyword>
<comment type="subcellular location">
    <subcellularLocation>
        <location evidence="1">Secreted</location>
    </subcellularLocation>
</comment>
<evidence type="ECO:0000313" key="5">
    <source>
        <dbReference type="Proteomes" id="UP001500518"/>
    </source>
</evidence>
<protein>
    <submittedName>
        <fullName evidence="4">Heme peroxidase family protein</fullName>
    </submittedName>
</protein>
<comment type="caution">
    <text evidence="4">The sequence shown here is derived from an EMBL/GenBank/DDBJ whole genome shotgun (WGS) entry which is preliminary data.</text>
</comment>
<keyword evidence="5" id="KW-1185">Reference proteome</keyword>
<dbReference type="PROSITE" id="PS50292">
    <property type="entry name" value="PEROXIDASE_3"/>
    <property type="match status" value="1"/>
</dbReference>
<dbReference type="InterPro" id="IPR019791">
    <property type="entry name" value="Haem_peroxidase_animal"/>
</dbReference>
<dbReference type="PANTHER" id="PTHR11475:SF4">
    <property type="entry name" value="CHORION PEROXIDASE"/>
    <property type="match status" value="1"/>
</dbReference>
<reference evidence="5" key="1">
    <citation type="journal article" date="2019" name="Int. J. Syst. Evol. Microbiol.">
        <title>The Global Catalogue of Microorganisms (GCM) 10K type strain sequencing project: providing services to taxonomists for standard genome sequencing and annotation.</title>
        <authorList>
            <consortium name="The Broad Institute Genomics Platform"/>
            <consortium name="The Broad Institute Genome Sequencing Center for Infectious Disease"/>
            <person name="Wu L."/>
            <person name="Ma J."/>
        </authorList>
    </citation>
    <scope>NUCLEOTIDE SEQUENCE [LARGE SCALE GENOMIC DNA]</scope>
    <source>
        <strain evidence="5">JCM 18014</strain>
    </source>
</reference>
<gene>
    <name evidence="4" type="ORF">GCM10023208_28190</name>
</gene>
<dbReference type="GO" id="GO:0004601">
    <property type="term" value="F:peroxidase activity"/>
    <property type="evidence" value="ECO:0007669"/>
    <property type="project" value="UniProtKB-KW"/>
</dbReference>
<dbReference type="CDD" id="cd09819">
    <property type="entry name" value="An_peroxidase_bacterial_1"/>
    <property type="match status" value="1"/>
</dbReference>
<dbReference type="EMBL" id="BAABHV010000021">
    <property type="protein sequence ID" value="GAA5060138.1"/>
    <property type="molecule type" value="Genomic_DNA"/>
</dbReference>
<evidence type="ECO:0000256" key="1">
    <source>
        <dbReference type="ARBA" id="ARBA00004613"/>
    </source>
</evidence>
<dbReference type="PANTHER" id="PTHR11475">
    <property type="entry name" value="OXIDASE/PEROXIDASE"/>
    <property type="match status" value="1"/>
</dbReference>
<dbReference type="SUPFAM" id="SSF48113">
    <property type="entry name" value="Heme-dependent peroxidases"/>
    <property type="match status" value="1"/>
</dbReference>
<dbReference type="Proteomes" id="UP001500518">
    <property type="component" value="Unassembled WGS sequence"/>
</dbReference>
<dbReference type="InterPro" id="IPR037120">
    <property type="entry name" value="Haem_peroxidase_sf_animal"/>
</dbReference>
<organism evidence="4 5">
    <name type="scientific">Erythrobacter westpacificensis</name>
    <dbReference type="NCBI Taxonomy" id="1055231"/>
    <lineage>
        <taxon>Bacteria</taxon>
        <taxon>Pseudomonadati</taxon>
        <taxon>Pseudomonadota</taxon>
        <taxon>Alphaproteobacteria</taxon>
        <taxon>Sphingomonadales</taxon>
        <taxon>Erythrobacteraceae</taxon>
        <taxon>Erythrobacter/Porphyrobacter group</taxon>
        <taxon>Erythrobacter</taxon>
    </lineage>
</organism>
<sequence>MTDHEHHGMKPLEGMSAYCVRGHYETQQRDDRFGRLFGNLHPAYTPPATLREIGAKNGPMDGKSANDRTDSVPVGMVFFGQFVDHDITLDASTTFDSVVDNPGEIANVRTPTLDLDCIYGLGPEAQPYLYMQGGAFGGAKLLTGADNPGQAGLSDSDLLRSPNGRAIIGDPRNDENRVISQLQLAIIRFHNHVCDTLHAEDGYEGHDLYEKARRQTTWHYQWAVVNDFLVAMCGAPVVHRILGCGRQHYCGSVPYIPIEFSVAAYRFGHSMIPMKVQVQKGQSALELFGTILGSGFDPLTDPKGVVDWHELLFTPENRQVERAQKLDTKLAGDLLALPFITPPDENSLATRNLLRGNTFLLPGGEKVAEAIGCEQKTIDRVLKKVAKLSKTLPADGVPLWLYILAEAEAIGRAEQDGSTKEGEALGPVGATIVAETIIGLLELDDHSYLGANRNWTPRAEWDTLGKLVTVAQP</sequence>
<dbReference type="Pfam" id="PF03098">
    <property type="entry name" value="An_peroxidase"/>
    <property type="match status" value="1"/>
</dbReference>
<keyword evidence="3" id="KW-0325">Glycoprotein</keyword>
<dbReference type="InterPro" id="IPR010255">
    <property type="entry name" value="Haem_peroxidase_sf"/>
</dbReference>
<name>A0ABP9KNK4_9SPHN</name>
<keyword evidence="4" id="KW-0575">Peroxidase</keyword>
<accession>A0ABP9KNK4</accession>
<proteinExistence type="predicted"/>
<keyword evidence="4" id="KW-0560">Oxidoreductase</keyword>
<dbReference type="Gene3D" id="1.10.640.10">
    <property type="entry name" value="Haem peroxidase domain superfamily, animal type"/>
    <property type="match status" value="1"/>
</dbReference>
<dbReference type="RefSeq" id="WP_346033655.1">
    <property type="nucleotide sequence ID" value="NZ_BAABHV010000021.1"/>
</dbReference>
<evidence type="ECO:0000313" key="4">
    <source>
        <dbReference type="EMBL" id="GAA5060138.1"/>
    </source>
</evidence>